<dbReference type="RefSeq" id="WP_091512032.1">
    <property type="nucleotide sequence ID" value="NZ_FNFH01000003.1"/>
</dbReference>
<dbReference type="EMBL" id="FNFH01000003">
    <property type="protein sequence ID" value="SDK18259.1"/>
    <property type="molecule type" value="Genomic_DNA"/>
</dbReference>
<protein>
    <submittedName>
        <fullName evidence="2">Cyclic nucleotide-binding domain-containing protein</fullName>
    </submittedName>
</protein>
<dbReference type="Proteomes" id="UP000199305">
    <property type="component" value="Unassembled WGS sequence"/>
</dbReference>
<dbReference type="InterPro" id="IPR050397">
    <property type="entry name" value="Env_Response_Regulators"/>
</dbReference>
<dbReference type="CDD" id="cd00038">
    <property type="entry name" value="CAP_ED"/>
    <property type="match status" value="1"/>
</dbReference>
<accession>A0A1G8ZT03</accession>
<dbReference type="SMART" id="SM00100">
    <property type="entry name" value="cNMP"/>
    <property type="match status" value="1"/>
</dbReference>
<keyword evidence="3" id="KW-1185">Reference proteome</keyword>
<evidence type="ECO:0000313" key="2">
    <source>
        <dbReference type="EMBL" id="SDK18259.1"/>
    </source>
</evidence>
<dbReference type="InterPro" id="IPR000595">
    <property type="entry name" value="cNMP-bd_dom"/>
</dbReference>
<dbReference type="InterPro" id="IPR018490">
    <property type="entry name" value="cNMP-bd_dom_sf"/>
</dbReference>
<dbReference type="InterPro" id="IPR014710">
    <property type="entry name" value="RmlC-like_jellyroll"/>
</dbReference>
<proteinExistence type="predicted"/>
<dbReference type="PANTHER" id="PTHR24567:SF74">
    <property type="entry name" value="HTH-TYPE TRANSCRIPTIONAL REGULATOR ARCR"/>
    <property type="match status" value="1"/>
</dbReference>
<sequence length="160" mass="18356">MEDIEELLRQHTFFRDIADAHLRTIGGCGVEVQYRPGEYIARENMPADYFFLIRRGCVAVEIQLPNSGPLCLQTLHEGDIFGWSWLFPPYQWTFDARAVDSVQAIQLDGRCLRGKCEAEPELGYELMKRFARIMTERLQATRLQLLDIYGERPGPAEGSS</sequence>
<evidence type="ECO:0000313" key="3">
    <source>
        <dbReference type="Proteomes" id="UP000199305"/>
    </source>
</evidence>
<evidence type="ECO:0000259" key="1">
    <source>
        <dbReference type="PROSITE" id="PS50042"/>
    </source>
</evidence>
<organism evidence="2 3">
    <name type="scientific">Microbulbifer yueqingensis</name>
    <dbReference type="NCBI Taxonomy" id="658219"/>
    <lineage>
        <taxon>Bacteria</taxon>
        <taxon>Pseudomonadati</taxon>
        <taxon>Pseudomonadota</taxon>
        <taxon>Gammaproteobacteria</taxon>
        <taxon>Cellvibrionales</taxon>
        <taxon>Microbulbiferaceae</taxon>
        <taxon>Microbulbifer</taxon>
    </lineage>
</organism>
<dbReference type="GO" id="GO:0003700">
    <property type="term" value="F:DNA-binding transcription factor activity"/>
    <property type="evidence" value="ECO:0007669"/>
    <property type="project" value="TreeGrafter"/>
</dbReference>
<gene>
    <name evidence="2" type="ORF">SAMN05216212_1745</name>
</gene>
<name>A0A1G8ZT03_9GAMM</name>
<dbReference type="AlphaFoldDB" id="A0A1G8ZT03"/>
<dbReference type="STRING" id="658219.SAMN05216212_1745"/>
<dbReference type="PANTHER" id="PTHR24567">
    <property type="entry name" value="CRP FAMILY TRANSCRIPTIONAL REGULATORY PROTEIN"/>
    <property type="match status" value="1"/>
</dbReference>
<dbReference type="PROSITE" id="PS50042">
    <property type="entry name" value="CNMP_BINDING_3"/>
    <property type="match status" value="1"/>
</dbReference>
<dbReference type="Pfam" id="PF00027">
    <property type="entry name" value="cNMP_binding"/>
    <property type="match status" value="1"/>
</dbReference>
<dbReference type="SUPFAM" id="SSF51206">
    <property type="entry name" value="cAMP-binding domain-like"/>
    <property type="match status" value="1"/>
</dbReference>
<dbReference type="GO" id="GO:0005829">
    <property type="term" value="C:cytosol"/>
    <property type="evidence" value="ECO:0007669"/>
    <property type="project" value="TreeGrafter"/>
</dbReference>
<dbReference type="OrthoDB" id="190787at2"/>
<reference evidence="3" key="1">
    <citation type="submission" date="2016-10" db="EMBL/GenBank/DDBJ databases">
        <authorList>
            <person name="Varghese N."/>
            <person name="Submissions S."/>
        </authorList>
    </citation>
    <scope>NUCLEOTIDE SEQUENCE [LARGE SCALE GENOMIC DNA]</scope>
    <source>
        <strain evidence="3">CGMCC 1.10658</strain>
    </source>
</reference>
<dbReference type="Gene3D" id="2.60.120.10">
    <property type="entry name" value="Jelly Rolls"/>
    <property type="match status" value="1"/>
</dbReference>
<feature type="domain" description="Cyclic nucleotide-binding" evidence="1">
    <location>
        <begin position="13"/>
        <end position="113"/>
    </location>
</feature>